<evidence type="ECO:0000256" key="9">
    <source>
        <dbReference type="ARBA" id="ARBA00023316"/>
    </source>
</evidence>
<keyword evidence="2 10" id="KW-0132">Cell division</keyword>
<organism evidence="13 14">
    <name type="scientific">Neglectibacter timonensis</name>
    <dbReference type="NCBI Taxonomy" id="1776382"/>
    <lineage>
        <taxon>Bacteria</taxon>
        <taxon>Bacillati</taxon>
        <taxon>Bacillota</taxon>
        <taxon>Clostridia</taxon>
        <taxon>Eubacteriales</taxon>
        <taxon>Oscillospiraceae</taxon>
        <taxon>Neglectibacter</taxon>
    </lineage>
</organism>
<gene>
    <name evidence="10 13" type="primary">murG</name>
    <name evidence="13" type="ORF">NE695_08365</name>
</gene>
<dbReference type="InterPro" id="IPR007235">
    <property type="entry name" value="Glyco_trans_28_C"/>
</dbReference>
<evidence type="ECO:0000256" key="7">
    <source>
        <dbReference type="ARBA" id="ARBA00023136"/>
    </source>
</evidence>
<comment type="catalytic activity">
    <reaction evidence="10">
        <text>di-trans,octa-cis-undecaprenyl diphospho-N-acetyl-alpha-D-muramoyl-L-alanyl-D-glutamyl-meso-2,6-diaminopimeloyl-D-alanyl-D-alanine + UDP-N-acetyl-alpha-D-glucosamine = di-trans,octa-cis-undecaprenyl diphospho-[N-acetyl-alpha-D-glucosaminyl-(1-&gt;4)]-N-acetyl-alpha-D-muramoyl-L-alanyl-D-glutamyl-meso-2,6-diaminopimeloyl-D-alanyl-D-alanine + UDP + H(+)</text>
        <dbReference type="Rhea" id="RHEA:31227"/>
        <dbReference type="ChEBI" id="CHEBI:15378"/>
        <dbReference type="ChEBI" id="CHEBI:57705"/>
        <dbReference type="ChEBI" id="CHEBI:58223"/>
        <dbReference type="ChEBI" id="CHEBI:61387"/>
        <dbReference type="ChEBI" id="CHEBI:61388"/>
        <dbReference type="EC" id="2.4.1.227"/>
    </reaction>
</comment>
<keyword evidence="7 10" id="KW-0472">Membrane</keyword>
<keyword evidence="14" id="KW-1185">Reference proteome</keyword>
<protein>
    <recommendedName>
        <fullName evidence="10">UDP-N-acetylglucosamine--N-acetylmuramyl-(pentapeptide) pyrophosphoryl-undecaprenol N-acetylglucosamine transferase</fullName>
        <ecNumber evidence="10">2.4.1.227</ecNumber>
    </recommendedName>
    <alternativeName>
        <fullName evidence="10">Undecaprenyl-PP-MurNAc-pentapeptide-UDPGlcNAc GlcNAc transferase</fullName>
    </alternativeName>
</protein>
<evidence type="ECO:0000256" key="6">
    <source>
        <dbReference type="ARBA" id="ARBA00022984"/>
    </source>
</evidence>
<evidence type="ECO:0000256" key="4">
    <source>
        <dbReference type="ARBA" id="ARBA00022679"/>
    </source>
</evidence>
<feature type="binding site" evidence="10">
    <location>
        <begin position="10"/>
        <end position="12"/>
    </location>
    <ligand>
        <name>UDP-N-acetyl-alpha-D-glucosamine</name>
        <dbReference type="ChEBI" id="CHEBI:57705"/>
    </ligand>
</feature>
<evidence type="ECO:0000313" key="14">
    <source>
        <dbReference type="Proteomes" id="UP001524473"/>
    </source>
</evidence>
<dbReference type="InterPro" id="IPR006009">
    <property type="entry name" value="GlcNAc_MurG"/>
</dbReference>
<keyword evidence="4 10" id="KW-0808">Transferase</keyword>
<comment type="similarity">
    <text evidence="10">Belongs to the glycosyltransferase 28 family. MurG subfamily.</text>
</comment>
<feature type="binding site" evidence="10">
    <location>
        <position position="199"/>
    </location>
    <ligand>
        <name>UDP-N-acetyl-alpha-D-glucosamine</name>
        <dbReference type="ChEBI" id="CHEBI:57705"/>
    </ligand>
</feature>
<feature type="domain" description="Glycosyltransferase family 28 N-terminal" evidence="11">
    <location>
        <begin position="3"/>
        <end position="146"/>
    </location>
</feature>
<name>A0ABT1RZ06_9FIRM</name>
<dbReference type="CDD" id="cd03785">
    <property type="entry name" value="GT28_MurG"/>
    <property type="match status" value="1"/>
</dbReference>
<feature type="binding site" evidence="10">
    <location>
        <position position="170"/>
    </location>
    <ligand>
        <name>UDP-N-acetyl-alpha-D-glucosamine</name>
        <dbReference type="ChEBI" id="CHEBI:57705"/>
    </ligand>
</feature>
<keyword evidence="5 10" id="KW-0133">Cell shape</keyword>
<dbReference type="GO" id="GO:0016757">
    <property type="term" value="F:glycosyltransferase activity"/>
    <property type="evidence" value="ECO:0007669"/>
    <property type="project" value="UniProtKB-KW"/>
</dbReference>
<dbReference type="Pfam" id="PF04101">
    <property type="entry name" value="Glyco_tran_28_C"/>
    <property type="match status" value="1"/>
</dbReference>
<evidence type="ECO:0000256" key="10">
    <source>
        <dbReference type="HAMAP-Rule" id="MF_00033"/>
    </source>
</evidence>
<keyword evidence="9 10" id="KW-0961">Cell wall biogenesis/degradation</keyword>
<evidence type="ECO:0000256" key="2">
    <source>
        <dbReference type="ARBA" id="ARBA00022618"/>
    </source>
</evidence>
<dbReference type="Pfam" id="PF03033">
    <property type="entry name" value="Glyco_transf_28"/>
    <property type="match status" value="1"/>
</dbReference>
<feature type="binding site" evidence="10">
    <location>
        <position position="258"/>
    </location>
    <ligand>
        <name>UDP-N-acetyl-alpha-D-glucosamine</name>
        <dbReference type="ChEBI" id="CHEBI:57705"/>
    </ligand>
</feature>
<dbReference type="Gene3D" id="3.40.50.2000">
    <property type="entry name" value="Glycogen Phosphorylase B"/>
    <property type="match status" value="2"/>
</dbReference>
<proteinExistence type="inferred from homology"/>
<keyword evidence="3 10" id="KW-0328">Glycosyltransferase</keyword>
<evidence type="ECO:0000259" key="12">
    <source>
        <dbReference type="Pfam" id="PF04101"/>
    </source>
</evidence>
<feature type="binding site" evidence="10">
    <location>
        <position position="303"/>
    </location>
    <ligand>
        <name>UDP-N-acetyl-alpha-D-glucosamine</name>
        <dbReference type="ChEBI" id="CHEBI:57705"/>
    </ligand>
</feature>
<evidence type="ECO:0000256" key="5">
    <source>
        <dbReference type="ARBA" id="ARBA00022960"/>
    </source>
</evidence>
<dbReference type="HAMAP" id="MF_00033">
    <property type="entry name" value="MurG"/>
    <property type="match status" value="1"/>
</dbReference>
<comment type="caution">
    <text evidence="10">Lacks conserved residue(s) required for the propagation of feature annotation.</text>
</comment>
<evidence type="ECO:0000256" key="1">
    <source>
        <dbReference type="ARBA" id="ARBA00022475"/>
    </source>
</evidence>
<evidence type="ECO:0000313" key="13">
    <source>
        <dbReference type="EMBL" id="MCQ4839928.1"/>
    </source>
</evidence>
<accession>A0ABT1RZ06</accession>
<sequence>MKVLFTGGGTAGHINPALAAAGYLKQREPDAQILYVGNKGGMEERLVANAGYEIRTVTISGFQRKLTPKNLARNAQTVVRMFTASAEAKKILREFAPDVCVGTGGYVSGPVIREAAKLGIPCVIHESNAYPGVTTKMLAKSVRTVMLAVPDARKYFDDSVNCTVTGNPVRGEVLAAEREASRKALGLDERPLILSFGGSLGASALNRAAAYMLAESGKEKRFQHIHGYGQHDEKFLEELQELGFRQEENPQIRLLEYIDNMPQCLSAADLVIGRAGAMTLSEIEAKSKASILIPSPNVAENHQFHNAMALVRRGAAEIIEEKDLSGESLWKKVTKIVSDPQRLRSLGENAGKMEILDANERIYRVIRAAVKQN</sequence>
<keyword evidence="1 10" id="KW-1003">Cell membrane</keyword>
<dbReference type="PANTHER" id="PTHR21015:SF22">
    <property type="entry name" value="GLYCOSYLTRANSFERASE"/>
    <property type="match status" value="1"/>
</dbReference>
<comment type="caution">
    <text evidence="13">The sequence shown here is derived from an EMBL/GenBank/DDBJ whole genome shotgun (WGS) entry which is preliminary data.</text>
</comment>
<evidence type="ECO:0000256" key="3">
    <source>
        <dbReference type="ARBA" id="ARBA00022676"/>
    </source>
</evidence>
<keyword evidence="6 10" id="KW-0573">Peptidoglycan synthesis</keyword>
<dbReference type="PANTHER" id="PTHR21015">
    <property type="entry name" value="UDP-N-ACETYLGLUCOSAMINE--N-ACETYLMURAMYL-(PENTAPEPTIDE) PYROPHOSPHORYL-UNDECAPRENOL N-ACETYLGLUCOSAMINE TRANSFERASE 1"/>
    <property type="match status" value="1"/>
</dbReference>
<comment type="function">
    <text evidence="10">Cell wall formation. Catalyzes the transfer of a GlcNAc subunit on undecaprenyl-pyrophosphoryl-MurNAc-pentapeptide (lipid intermediate I) to form undecaprenyl-pyrophosphoryl-MurNAc-(pentapeptide)GlcNAc (lipid intermediate II).</text>
</comment>
<evidence type="ECO:0000256" key="8">
    <source>
        <dbReference type="ARBA" id="ARBA00023306"/>
    </source>
</evidence>
<dbReference type="EMBL" id="JANFZH010000016">
    <property type="protein sequence ID" value="MCQ4839928.1"/>
    <property type="molecule type" value="Genomic_DNA"/>
</dbReference>
<comment type="pathway">
    <text evidence="10">Cell wall biogenesis; peptidoglycan biosynthesis.</text>
</comment>
<evidence type="ECO:0000259" key="11">
    <source>
        <dbReference type="Pfam" id="PF03033"/>
    </source>
</evidence>
<feature type="domain" description="Glycosyl transferase family 28 C-terminal" evidence="12">
    <location>
        <begin position="193"/>
        <end position="361"/>
    </location>
</feature>
<reference evidence="13 14" key="1">
    <citation type="submission" date="2022-06" db="EMBL/GenBank/DDBJ databases">
        <title>Isolation of gut microbiota from human fecal samples.</title>
        <authorList>
            <person name="Pamer E.G."/>
            <person name="Barat B."/>
            <person name="Waligurski E."/>
            <person name="Medina S."/>
            <person name="Paddock L."/>
            <person name="Mostad J."/>
        </authorList>
    </citation>
    <scope>NUCLEOTIDE SEQUENCE [LARGE SCALE GENOMIC DNA]</scope>
    <source>
        <strain evidence="13 14">DFI.9.73</strain>
    </source>
</reference>
<dbReference type="InterPro" id="IPR004276">
    <property type="entry name" value="GlycoTrans_28_N"/>
</dbReference>
<feature type="binding site" evidence="10">
    <location>
        <position position="128"/>
    </location>
    <ligand>
        <name>UDP-N-acetyl-alpha-D-glucosamine</name>
        <dbReference type="ChEBI" id="CHEBI:57705"/>
    </ligand>
</feature>
<dbReference type="SUPFAM" id="SSF53756">
    <property type="entry name" value="UDP-Glycosyltransferase/glycogen phosphorylase"/>
    <property type="match status" value="1"/>
</dbReference>
<dbReference type="Proteomes" id="UP001524473">
    <property type="component" value="Unassembled WGS sequence"/>
</dbReference>
<dbReference type="EC" id="2.4.1.227" evidence="10"/>
<dbReference type="NCBIfam" id="TIGR01133">
    <property type="entry name" value="murG"/>
    <property type="match status" value="1"/>
</dbReference>
<comment type="subcellular location">
    <subcellularLocation>
        <location evidence="10">Cell membrane</location>
        <topology evidence="10">Peripheral membrane protein</topology>
        <orientation evidence="10">Cytoplasmic side</orientation>
    </subcellularLocation>
</comment>
<keyword evidence="8 10" id="KW-0131">Cell cycle</keyword>